<feature type="transmembrane region" description="Helical" evidence="2">
    <location>
        <begin position="506"/>
        <end position="530"/>
    </location>
</feature>
<evidence type="ECO:0000313" key="4">
    <source>
        <dbReference type="Proteomes" id="UP000193642"/>
    </source>
</evidence>
<evidence type="ECO:0000256" key="2">
    <source>
        <dbReference type="SAM" id="Phobius"/>
    </source>
</evidence>
<dbReference type="EMBL" id="MCGO01000012">
    <property type="protein sequence ID" value="ORY48264.1"/>
    <property type="molecule type" value="Genomic_DNA"/>
</dbReference>
<protein>
    <submittedName>
        <fullName evidence="3">Uncharacterized protein</fullName>
    </submittedName>
</protein>
<name>A0A1Y2CN59_9FUNG</name>
<keyword evidence="2" id="KW-0472">Membrane</keyword>
<dbReference type="AlphaFoldDB" id="A0A1Y2CN59"/>
<proteinExistence type="predicted"/>
<evidence type="ECO:0000256" key="1">
    <source>
        <dbReference type="SAM" id="MobiDB-lite"/>
    </source>
</evidence>
<feature type="transmembrane region" description="Helical" evidence="2">
    <location>
        <begin position="273"/>
        <end position="293"/>
    </location>
</feature>
<dbReference type="Proteomes" id="UP000193642">
    <property type="component" value="Unassembled WGS sequence"/>
</dbReference>
<feature type="transmembrane region" description="Helical" evidence="2">
    <location>
        <begin position="371"/>
        <end position="397"/>
    </location>
</feature>
<dbReference type="PANTHER" id="PTHR11319">
    <property type="entry name" value="G PROTEIN-COUPLED RECEPTOR-RELATED"/>
    <property type="match status" value="1"/>
</dbReference>
<gene>
    <name evidence="3" type="ORF">BCR33DRAFT_805534</name>
</gene>
<evidence type="ECO:0000313" key="3">
    <source>
        <dbReference type="EMBL" id="ORY48264.1"/>
    </source>
</evidence>
<keyword evidence="2" id="KW-0812">Transmembrane</keyword>
<reference evidence="3 4" key="1">
    <citation type="submission" date="2016-07" db="EMBL/GenBank/DDBJ databases">
        <title>Pervasive Adenine N6-methylation of Active Genes in Fungi.</title>
        <authorList>
            <consortium name="DOE Joint Genome Institute"/>
            <person name="Mondo S.J."/>
            <person name="Dannebaum R.O."/>
            <person name="Kuo R.C."/>
            <person name="Labutti K."/>
            <person name="Haridas S."/>
            <person name="Kuo A."/>
            <person name="Salamov A."/>
            <person name="Ahrendt S.R."/>
            <person name="Lipzen A."/>
            <person name="Sullivan W."/>
            <person name="Andreopoulos W.B."/>
            <person name="Clum A."/>
            <person name="Lindquist E."/>
            <person name="Daum C."/>
            <person name="Ramamoorthy G.K."/>
            <person name="Gryganskyi A."/>
            <person name="Culley D."/>
            <person name="Magnuson J.K."/>
            <person name="James T.Y."/>
            <person name="O'Malley M.A."/>
            <person name="Stajich J.E."/>
            <person name="Spatafora J.W."/>
            <person name="Visel A."/>
            <person name="Grigoriev I.V."/>
        </authorList>
    </citation>
    <scope>NUCLEOTIDE SEQUENCE [LARGE SCALE GENOMIC DNA]</scope>
    <source>
        <strain evidence="3 4">JEL800</strain>
    </source>
</reference>
<accession>A0A1Y2CN59</accession>
<keyword evidence="2" id="KW-1133">Transmembrane helix</keyword>
<dbReference type="SUPFAM" id="SSF53850">
    <property type="entry name" value="Periplasmic binding protein-like II"/>
    <property type="match status" value="1"/>
</dbReference>
<keyword evidence="4" id="KW-1185">Reference proteome</keyword>
<dbReference type="PANTHER" id="PTHR11319:SF35">
    <property type="entry name" value="OUTER MEMBRANE PROTEIN PMPC-RELATED"/>
    <property type="match status" value="1"/>
</dbReference>
<feature type="transmembrane region" description="Helical" evidence="2">
    <location>
        <begin position="456"/>
        <end position="475"/>
    </location>
</feature>
<feature type="transmembrane region" description="Helical" evidence="2">
    <location>
        <begin position="314"/>
        <end position="334"/>
    </location>
</feature>
<comment type="caution">
    <text evidence="3">The sequence shown here is derived from an EMBL/GenBank/DDBJ whole genome shotgun (WGS) entry which is preliminary data.</text>
</comment>
<dbReference type="OrthoDB" id="2108795at2759"/>
<sequence>MGFTPTTFIAINNLTKVLFPNSNPNQYAAFAKASSLIQKLASVTFLKDFPELESLFTKYLLPDDQINLMLRNMPQRGWTAQESACDWFKNSQDIWGAWIPPVPKSVGIPNNVLWIRCERRGRALDVKQQQNTNKLHLPFHDACYPYHSCPPLSCAPQFNGILCTECSHPDEYLWGEECHKCNPGGGASFYAIIFVAFLCAFVLLLLPYEEAPTVELLFFYFQVSRYVFETQVQGILKVSGISTFLAITSLNVDGFVSDCTLPISGVRKLLFRFFLPTLIIVYIVVLYFVLRLLQSRFPKTNEVLMRILPHHLKGDSVSLICFRAIIIAFTFIIMPMVDSALLLLQCTTVEGRFVLTQVPQVECFGSEHAPAAALAIIIIIWMLGVLPALLGVVLYLLKKNDMIIYEEEGLTPLQKLFQCLYIIFKPEMFFMMPITILEKGLVSILFSTMARYSSSIQTNTYIMTLAALCGTRIYWQPFSNHLEAYLNREIALGILAMVALREYTDTYGVTTFALIEIGAAIFLPPIFHVIRWTKENYHKHRDSIHSAISSQASKLSRRTSSIHSQSQRQSQSQSQTQSQTQTTTATAASSRARIASGLKGSIEKLNTSARSGLRGVSRKASMVHDEATPFNPDRNS</sequence>
<feature type="compositionally biased region" description="Low complexity" evidence="1">
    <location>
        <begin position="558"/>
        <end position="596"/>
    </location>
</feature>
<feature type="region of interest" description="Disordered" evidence="1">
    <location>
        <begin position="548"/>
        <end position="636"/>
    </location>
</feature>
<feature type="transmembrane region" description="Helical" evidence="2">
    <location>
        <begin position="189"/>
        <end position="208"/>
    </location>
</feature>
<organism evidence="3 4">
    <name type="scientific">Rhizoclosmatium globosum</name>
    <dbReference type="NCBI Taxonomy" id="329046"/>
    <lineage>
        <taxon>Eukaryota</taxon>
        <taxon>Fungi</taxon>
        <taxon>Fungi incertae sedis</taxon>
        <taxon>Chytridiomycota</taxon>
        <taxon>Chytridiomycota incertae sedis</taxon>
        <taxon>Chytridiomycetes</taxon>
        <taxon>Chytridiales</taxon>
        <taxon>Chytriomycetaceae</taxon>
        <taxon>Rhizoclosmatium</taxon>
    </lineage>
</organism>